<dbReference type="Gene3D" id="1.10.3210.10">
    <property type="entry name" value="Hypothetical protein af1432"/>
    <property type="match status" value="1"/>
</dbReference>
<dbReference type="PROSITE" id="PS51831">
    <property type="entry name" value="HD"/>
    <property type="match status" value="1"/>
</dbReference>
<dbReference type="GO" id="GO:0042594">
    <property type="term" value="P:response to starvation"/>
    <property type="evidence" value="ECO:0007669"/>
    <property type="project" value="TreeGrafter"/>
</dbReference>
<comment type="caution">
    <text evidence="2">The sequence shown here is derived from an EMBL/GenBank/DDBJ whole genome shotgun (WGS) entry which is preliminary data.</text>
</comment>
<dbReference type="Pfam" id="PF13328">
    <property type="entry name" value="HD_4"/>
    <property type="match status" value="1"/>
</dbReference>
<feature type="non-terminal residue" evidence="2">
    <location>
        <position position="125"/>
    </location>
</feature>
<dbReference type="InterPro" id="IPR006674">
    <property type="entry name" value="HD_domain"/>
</dbReference>
<dbReference type="PANTHER" id="PTHR21262:SF36">
    <property type="entry name" value="BIFUNCTIONAL (P)PPGPP SYNTHASE_HYDROLASE SPOT"/>
    <property type="match status" value="1"/>
</dbReference>
<dbReference type="GO" id="GO:0005886">
    <property type="term" value="C:plasma membrane"/>
    <property type="evidence" value="ECO:0007669"/>
    <property type="project" value="TreeGrafter"/>
</dbReference>
<dbReference type="GO" id="GO:0008728">
    <property type="term" value="F:GTP diphosphokinase activity"/>
    <property type="evidence" value="ECO:0007669"/>
    <property type="project" value="TreeGrafter"/>
</dbReference>
<reference evidence="2" key="2">
    <citation type="journal article" date="2014" name="ISME J.">
        <title>Microbial stratification in low pH oxic and suboxic macroscopic growths along an acid mine drainage.</title>
        <authorList>
            <person name="Mendez-Garcia C."/>
            <person name="Mesa V."/>
            <person name="Sprenger R.R."/>
            <person name="Richter M."/>
            <person name="Diez M.S."/>
            <person name="Solano J."/>
            <person name="Bargiela R."/>
            <person name="Golyshina O.V."/>
            <person name="Manteca A."/>
            <person name="Ramos J.L."/>
            <person name="Gallego J.R."/>
            <person name="Llorente I."/>
            <person name="Martins Dos Santos V.A."/>
            <person name="Jensen O.N."/>
            <person name="Pelaez A.I."/>
            <person name="Sanchez J."/>
            <person name="Ferrer M."/>
        </authorList>
    </citation>
    <scope>NUCLEOTIDE SEQUENCE</scope>
</reference>
<keyword evidence="2" id="KW-0378">Hydrolase</keyword>
<dbReference type="EMBL" id="AUZX01012881">
    <property type="protein sequence ID" value="EQD37552.1"/>
    <property type="molecule type" value="Genomic_DNA"/>
</dbReference>
<evidence type="ECO:0000313" key="2">
    <source>
        <dbReference type="EMBL" id="EQD37552.1"/>
    </source>
</evidence>
<evidence type="ECO:0000259" key="1">
    <source>
        <dbReference type="PROSITE" id="PS51831"/>
    </source>
</evidence>
<name>T0Z057_9ZZZZ</name>
<dbReference type="AlphaFoldDB" id="T0Z057"/>
<proteinExistence type="predicted"/>
<organism evidence="2">
    <name type="scientific">mine drainage metagenome</name>
    <dbReference type="NCBI Taxonomy" id="410659"/>
    <lineage>
        <taxon>unclassified sequences</taxon>
        <taxon>metagenomes</taxon>
        <taxon>ecological metagenomes</taxon>
    </lineage>
</organism>
<dbReference type="GO" id="GO:0015969">
    <property type="term" value="P:guanosine tetraphosphate metabolic process"/>
    <property type="evidence" value="ECO:0007669"/>
    <property type="project" value="TreeGrafter"/>
</dbReference>
<feature type="domain" description="HD" evidence="1">
    <location>
        <begin position="1"/>
        <end position="72"/>
    </location>
</feature>
<accession>T0Z057</accession>
<dbReference type="PANTHER" id="PTHR21262">
    <property type="entry name" value="GUANOSINE-3',5'-BIS DIPHOSPHATE 3'-PYROPHOSPHOHYDROLASE"/>
    <property type="match status" value="1"/>
</dbReference>
<dbReference type="GO" id="GO:0008893">
    <property type="term" value="F:guanosine-3',5'-bis(diphosphate) 3'-diphosphatase activity"/>
    <property type="evidence" value="ECO:0007669"/>
    <property type="project" value="TreeGrafter"/>
</dbReference>
<protein>
    <submittedName>
        <fullName evidence="2">Guanosine-3,5-bis(Diphosphate) 3-pyrophosphohydrolase</fullName>
    </submittedName>
</protein>
<reference evidence="2" key="1">
    <citation type="submission" date="2013-08" db="EMBL/GenBank/DDBJ databases">
        <authorList>
            <person name="Mendez C."/>
            <person name="Richter M."/>
            <person name="Ferrer M."/>
            <person name="Sanchez J."/>
        </authorList>
    </citation>
    <scope>NUCLEOTIDE SEQUENCE</scope>
</reference>
<sequence length="125" mass="14442">MSSRTTPTPKDQLAARFGADVAELVDGVTKLDAIQFKSREEAQAESFRKMLLAMVRDLRVILVKLADRTHNMRTIQSMPPHRRRAIARETLEIYAPIAERLGLYSLKLELEELGFRALYPRRYRV</sequence>
<dbReference type="SUPFAM" id="SSF109604">
    <property type="entry name" value="HD-domain/PDEase-like"/>
    <property type="match status" value="1"/>
</dbReference>
<gene>
    <name evidence="2" type="ORF">B1A_17512</name>
</gene>